<comment type="caution">
    <text evidence="1">The sequence shown here is derived from an EMBL/GenBank/DDBJ whole genome shotgun (WGS) entry which is preliminary data.</text>
</comment>
<name>A0A369B898_9BACL</name>
<sequence length="59" mass="6333">MMVTTICSRVTWACGASSSTDKPRMILWLTIQAIASRANGDTLPLSLNLSSVDPVASFF</sequence>
<evidence type="ECO:0000313" key="1">
    <source>
        <dbReference type="EMBL" id="RCX17752.1"/>
    </source>
</evidence>
<organism evidence="1 2">
    <name type="scientific">Fontibacillus phaseoli</name>
    <dbReference type="NCBI Taxonomy" id="1416533"/>
    <lineage>
        <taxon>Bacteria</taxon>
        <taxon>Bacillati</taxon>
        <taxon>Bacillota</taxon>
        <taxon>Bacilli</taxon>
        <taxon>Bacillales</taxon>
        <taxon>Paenibacillaceae</taxon>
        <taxon>Fontibacillus</taxon>
    </lineage>
</organism>
<proteinExistence type="predicted"/>
<dbReference type="AlphaFoldDB" id="A0A369B898"/>
<protein>
    <submittedName>
        <fullName evidence="1">Uncharacterized protein</fullName>
    </submittedName>
</protein>
<dbReference type="Proteomes" id="UP000253090">
    <property type="component" value="Unassembled WGS sequence"/>
</dbReference>
<evidence type="ECO:0000313" key="2">
    <source>
        <dbReference type="Proteomes" id="UP000253090"/>
    </source>
</evidence>
<reference evidence="1 2" key="1">
    <citation type="submission" date="2018-07" db="EMBL/GenBank/DDBJ databases">
        <title>Genomic Encyclopedia of Type Strains, Phase III (KMG-III): the genomes of soil and plant-associated and newly described type strains.</title>
        <authorList>
            <person name="Whitman W."/>
        </authorList>
    </citation>
    <scope>NUCLEOTIDE SEQUENCE [LARGE SCALE GENOMIC DNA]</scope>
    <source>
        <strain evidence="1 2">CECT 8333</strain>
    </source>
</reference>
<gene>
    <name evidence="1" type="ORF">DFP94_108113</name>
</gene>
<accession>A0A369B898</accession>
<dbReference type="EMBL" id="QPJW01000008">
    <property type="protein sequence ID" value="RCX17752.1"/>
    <property type="molecule type" value="Genomic_DNA"/>
</dbReference>
<keyword evidence="2" id="KW-1185">Reference proteome</keyword>